<dbReference type="InterPro" id="IPR036736">
    <property type="entry name" value="ACP-like_sf"/>
</dbReference>
<proteinExistence type="predicted"/>
<dbReference type="OrthoDB" id="6304754at2"/>
<sequence length="84" mass="9846">MDAEANRDELTQRIIELFVSIIGFIPREAVSAQTNFIKDFDIIDDDITCFMMQVKWRYKLAPRPADWEQIETINEVVDLVLGKR</sequence>
<keyword evidence="2" id="KW-1185">Reference proteome</keyword>
<dbReference type="EMBL" id="FNCO01000004">
    <property type="protein sequence ID" value="SDH09010.1"/>
    <property type="molecule type" value="Genomic_DNA"/>
</dbReference>
<organism evidence="1 2">
    <name type="scientific">Pseudomonas abietaniphila</name>
    <dbReference type="NCBI Taxonomy" id="89065"/>
    <lineage>
        <taxon>Bacteria</taxon>
        <taxon>Pseudomonadati</taxon>
        <taxon>Pseudomonadota</taxon>
        <taxon>Gammaproteobacteria</taxon>
        <taxon>Pseudomonadales</taxon>
        <taxon>Pseudomonadaceae</taxon>
        <taxon>Pseudomonas</taxon>
    </lineage>
</organism>
<gene>
    <name evidence="1" type="ORF">SAMN05216605_104296</name>
</gene>
<protein>
    <submittedName>
        <fullName evidence="1">Acyl carrier protein</fullName>
    </submittedName>
</protein>
<dbReference type="STRING" id="89065.SAMN05216605_104296"/>
<dbReference type="RefSeq" id="WP_074752442.1">
    <property type="nucleotide sequence ID" value="NZ_FNCO01000004.1"/>
</dbReference>
<evidence type="ECO:0000313" key="1">
    <source>
        <dbReference type="EMBL" id="SDH09010.1"/>
    </source>
</evidence>
<accession>A0A1G7ZLN2</accession>
<evidence type="ECO:0000313" key="2">
    <source>
        <dbReference type="Proteomes" id="UP000182894"/>
    </source>
</evidence>
<name>A0A1G7ZLN2_9PSED</name>
<reference evidence="2" key="1">
    <citation type="submission" date="2016-10" db="EMBL/GenBank/DDBJ databases">
        <authorList>
            <person name="Varghese N."/>
            <person name="Submissions S."/>
        </authorList>
    </citation>
    <scope>NUCLEOTIDE SEQUENCE [LARGE SCALE GENOMIC DNA]</scope>
    <source>
        <strain evidence="2">ATCC 700689</strain>
    </source>
</reference>
<dbReference type="Gene3D" id="1.10.1200.10">
    <property type="entry name" value="ACP-like"/>
    <property type="match status" value="1"/>
</dbReference>
<dbReference type="Proteomes" id="UP000182894">
    <property type="component" value="Unassembled WGS sequence"/>
</dbReference>
<dbReference type="AlphaFoldDB" id="A0A1G7ZLN2"/>